<feature type="domain" description="Response regulatory" evidence="9">
    <location>
        <begin position="597"/>
        <end position="714"/>
    </location>
</feature>
<dbReference type="EMBL" id="OU015430">
    <property type="protein sequence ID" value="CAG4972534.1"/>
    <property type="molecule type" value="Genomic_DNA"/>
</dbReference>
<dbReference type="Gene3D" id="3.30.450.20">
    <property type="entry name" value="PAS domain"/>
    <property type="match status" value="1"/>
</dbReference>
<evidence type="ECO:0000313" key="11">
    <source>
        <dbReference type="EMBL" id="CAG4972534.1"/>
    </source>
</evidence>
<dbReference type="InterPro" id="IPR036890">
    <property type="entry name" value="HATPase_C_sf"/>
</dbReference>
<dbReference type="SUPFAM" id="SSF52172">
    <property type="entry name" value="CheY-like"/>
    <property type="match status" value="2"/>
</dbReference>
<evidence type="ECO:0000256" key="1">
    <source>
        <dbReference type="ARBA" id="ARBA00000085"/>
    </source>
</evidence>
<evidence type="ECO:0000259" key="10">
    <source>
        <dbReference type="PROSITE" id="PS50112"/>
    </source>
</evidence>
<dbReference type="InterPro" id="IPR003661">
    <property type="entry name" value="HisK_dim/P_dom"/>
</dbReference>
<dbReference type="PROSITE" id="PS50110">
    <property type="entry name" value="RESPONSE_REGULATORY"/>
    <property type="match status" value="2"/>
</dbReference>
<keyword evidence="4 11" id="KW-0808">Transferase</keyword>
<dbReference type="SUPFAM" id="SSF55874">
    <property type="entry name" value="ATPase domain of HSP90 chaperone/DNA topoisomerase II/histidine kinase"/>
    <property type="match status" value="1"/>
</dbReference>
<evidence type="ECO:0000313" key="12">
    <source>
        <dbReference type="Proteomes" id="UP000680116"/>
    </source>
</evidence>
<dbReference type="Pfam" id="PF00512">
    <property type="entry name" value="HisKA"/>
    <property type="match status" value="1"/>
</dbReference>
<dbReference type="Gene3D" id="3.30.565.10">
    <property type="entry name" value="Histidine kinase-like ATPase, C-terminal domain"/>
    <property type="match status" value="1"/>
</dbReference>
<proteinExistence type="predicted"/>
<evidence type="ECO:0000259" key="9">
    <source>
        <dbReference type="PROSITE" id="PS50110"/>
    </source>
</evidence>
<dbReference type="Pfam" id="PF02518">
    <property type="entry name" value="HATPase_c"/>
    <property type="match status" value="1"/>
</dbReference>
<dbReference type="EC" id="2.7.13.3" evidence="2"/>
<dbReference type="GO" id="GO:0004673">
    <property type="term" value="F:protein histidine kinase activity"/>
    <property type="evidence" value="ECO:0007669"/>
    <property type="project" value="UniProtKB-EC"/>
</dbReference>
<dbReference type="InterPro" id="IPR011006">
    <property type="entry name" value="CheY-like_superfamily"/>
</dbReference>
<dbReference type="CDD" id="cd00130">
    <property type="entry name" value="PAS"/>
    <property type="match status" value="1"/>
</dbReference>
<feature type="domain" description="PAS" evidence="10">
    <location>
        <begin position="226"/>
        <end position="284"/>
    </location>
</feature>
<dbReference type="SMART" id="SM00388">
    <property type="entry name" value="HisKA"/>
    <property type="match status" value="1"/>
</dbReference>
<protein>
    <recommendedName>
        <fullName evidence="2">histidine kinase</fullName>
        <ecNumber evidence="2">2.7.13.3</ecNumber>
    </recommendedName>
</protein>
<dbReference type="Pfam" id="PF05227">
    <property type="entry name" value="CHASE3"/>
    <property type="match status" value="1"/>
</dbReference>
<keyword evidence="7" id="KW-1133">Transmembrane helix</keyword>
<feature type="modified residue" description="4-aspartylphosphate" evidence="6">
    <location>
        <position position="771"/>
    </location>
</feature>
<dbReference type="InterPro" id="IPR004358">
    <property type="entry name" value="Sig_transdc_His_kin-like_C"/>
</dbReference>
<sequence length="845" mass="92514">MKRLSTTTLHNLGFVLVLLLIATIAWQGKRTQDALLETNDEIIDHFELITVGQGVLSSLQDIETGMRGYVLTGEPEYLAPYDTGREKLLRQRARLGEILLARSPAWSPWLAQLDRHIGARIGSAALNVANRDRAGPFRDRAGVGKRAMDRLRDMLGRLEAEERRHLREESAAVRHQVERGRLLAWGGALVILLVSLGTLLLINRNLRARHEAAQRAEAGEARLAKQQAFLRQVVDSDENLIFVCDSIGRIDLCNIAFADFVGRSPAEIEGRSPTELGIHEALAPLLDGDEAMLASRKELRRGEVPVTGPDGVIRWFQLIKRLLETADGRRQQVVTVAVDVSVRHQIAQMKTEFISTVSHELRTPLTAIRGALSMLSDGTAGAIPGEARPLLDIALRNGERLVRLINDILDIEKLDAGRIELQLGQMQLGPLVDLALEQIGPYAREYGITVRRMDGDDATVQTDPDRFAQVMDNLLSNAIKHSPAGGEVRVGVQRQGDSVEVSVSDDGAGIPESFRQRVFERFAQADSSDARRRGGTGLGLAITRSLVERFGGQIGFITADGTGTRFHVRLPVIAADGEHDDPAGDIDAATESGANARVLVFERREDCAQGLVAQLRQHGYDCVVADSAALAWRVLEEQHIDALVLAVGGEGEGGLGFLRVLRDRKGFRHLPVVVASLTASGDAADIEGGALGVVDWLRKPMQPERVVEAVRSVLGRDRQVPSVLHVEDDPDLRALLAKLLQGDRLHLYPAASLAEARAQLTRRHYSLVILDLGLPDGDGSDLLAELSNARPPTYVIIFSARDTPTHDNDIVLRHLVKSRHRAAELAMLVSRYLTEWPQGRNGGTA</sequence>
<dbReference type="SMART" id="SM00387">
    <property type="entry name" value="HATPase_c"/>
    <property type="match status" value="1"/>
</dbReference>
<dbReference type="Pfam" id="PF00072">
    <property type="entry name" value="Response_reg"/>
    <property type="match status" value="2"/>
</dbReference>
<dbReference type="RefSeq" id="WP_215220155.1">
    <property type="nucleotide sequence ID" value="NZ_OU015430.1"/>
</dbReference>
<dbReference type="InterPro" id="IPR005467">
    <property type="entry name" value="His_kinase_dom"/>
</dbReference>
<feature type="transmembrane region" description="Helical" evidence="7">
    <location>
        <begin position="182"/>
        <end position="202"/>
    </location>
</feature>
<dbReference type="PROSITE" id="PS50109">
    <property type="entry name" value="HIS_KIN"/>
    <property type="match status" value="1"/>
</dbReference>
<evidence type="ECO:0000259" key="8">
    <source>
        <dbReference type="PROSITE" id="PS50109"/>
    </source>
</evidence>
<evidence type="ECO:0000256" key="4">
    <source>
        <dbReference type="ARBA" id="ARBA00022679"/>
    </source>
</evidence>
<keyword evidence="5 11" id="KW-0418">Kinase</keyword>
<dbReference type="NCBIfam" id="TIGR00229">
    <property type="entry name" value="sensory_box"/>
    <property type="match status" value="1"/>
</dbReference>
<dbReference type="PROSITE" id="PS50112">
    <property type="entry name" value="PAS"/>
    <property type="match status" value="1"/>
</dbReference>
<evidence type="ECO:0000256" key="3">
    <source>
        <dbReference type="ARBA" id="ARBA00022553"/>
    </source>
</evidence>
<dbReference type="SUPFAM" id="SSF55785">
    <property type="entry name" value="PYP-like sensor domain (PAS domain)"/>
    <property type="match status" value="1"/>
</dbReference>
<feature type="domain" description="Histidine kinase" evidence="8">
    <location>
        <begin position="356"/>
        <end position="574"/>
    </location>
</feature>
<dbReference type="CDD" id="cd19410">
    <property type="entry name" value="HK9-like_sensor"/>
    <property type="match status" value="1"/>
</dbReference>
<comment type="caution">
    <text evidence="6">Lacks conserved residue(s) required for the propagation of feature annotation.</text>
</comment>
<dbReference type="Gene3D" id="1.10.287.130">
    <property type="match status" value="1"/>
</dbReference>
<dbReference type="PANTHER" id="PTHR43047">
    <property type="entry name" value="TWO-COMPONENT HISTIDINE PROTEIN KINASE"/>
    <property type="match status" value="1"/>
</dbReference>
<keyword evidence="7" id="KW-0472">Membrane</keyword>
<comment type="catalytic activity">
    <reaction evidence="1">
        <text>ATP + protein L-histidine = ADP + protein N-phospho-L-histidine.</text>
        <dbReference type="EC" id="2.7.13.3"/>
    </reaction>
</comment>
<evidence type="ECO:0000256" key="2">
    <source>
        <dbReference type="ARBA" id="ARBA00012438"/>
    </source>
</evidence>
<dbReference type="PANTHER" id="PTHR43047:SF72">
    <property type="entry name" value="OSMOSENSING HISTIDINE PROTEIN KINASE SLN1"/>
    <property type="match status" value="1"/>
</dbReference>
<keyword evidence="7" id="KW-0812">Transmembrane</keyword>
<evidence type="ECO:0000256" key="7">
    <source>
        <dbReference type="SAM" id="Phobius"/>
    </source>
</evidence>
<dbReference type="Pfam" id="PF08448">
    <property type="entry name" value="PAS_4"/>
    <property type="match status" value="1"/>
</dbReference>
<dbReference type="SMART" id="SM00091">
    <property type="entry name" value="PAS"/>
    <property type="match status" value="1"/>
</dbReference>
<accession>A0ABM8UEZ4</accession>
<dbReference type="InterPro" id="IPR007891">
    <property type="entry name" value="CHASE3"/>
</dbReference>
<dbReference type="SUPFAM" id="SSF47384">
    <property type="entry name" value="Homodimeric domain of signal transducing histidine kinase"/>
    <property type="match status" value="1"/>
</dbReference>
<dbReference type="SMART" id="SM00448">
    <property type="entry name" value="REC"/>
    <property type="match status" value="2"/>
</dbReference>
<feature type="domain" description="Response regulatory" evidence="9">
    <location>
        <begin position="722"/>
        <end position="832"/>
    </location>
</feature>
<dbReference type="InterPro" id="IPR003594">
    <property type="entry name" value="HATPase_dom"/>
</dbReference>
<dbReference type="Gene3D" id="3.40.50.2300">
    <property type="match status" value="2"/>
</dbReference>
<dbReference type="Proteomes" id="UP000680116">
    <property type="component" value="Chromosome"/>
</dbReference>
<dbReference type="PRINTS" id="PR00344">
    <property type="entry name" value="BCTRLSENSOR"/>
</dbReference>
<reference evidence="11 12" key="1">
    <citation type="submission" date="2021-04" db="EMBL/GenBank/DDBJ databases">
        <authorList>
            <person name="Rodrigo-Torres L."/>
            <person name="Arahal R. D."/>
            <person name="Lucena T."/>
        </authorList>
    </citation>
    <scope>NUCLEOTIDE SEQUENCE [LARGE SCALE GENOMIC DNA]</scope>
    <source>
        <strain evidence="11 12">CECT 30171</strain>
    </source>
</reference>
<keyword evidence="12" id="KW-1185">Reference proteome</keyword>
<dbReference type="InterPro" id="IPR035965">
    <property type="entry name" value="PAS-like_dom_sf"/>
</dbReference>
<evidence type="ECO:0000256" key="5">
    <source>
        <dbReference type="ARBA" id="ARBA00022777"/>
    </source>
</evidence>
<dbReference type="InterPro" id="IPR036097">
    <property type="entry name" value="HisK_dim/P_sf"/>
</dbReference>
<organism evidence="11 12">
    <name type="scientific">Novilysobacter luteus</name>
    <dbReference type="NCBI Taxonomy" id="2822368"/>
    <lineage>
        <taxon>Bacteria</taxon>
        <taxon>Pseudomonadati</taxon>
        <taxon>Pseudomonadota</taxon>
        <taxon>Gammaproteobacteria</taxon>
        <taxon>Lysobacterales</taxon>
        <taxon>Lysobacteraceae</taxon>
        <taxon>Novilysobacter</taxon>
    </lineage>
</organism>
<dbReference type="InterPro" id="IPR000014">
    <property type="entry name" value="PAS"/>
</dbReference>
<dbReference type="InterPro" id="IPR013656">
    <property type="entry name" value="PAS_4"/>
</dbReference>
<evidence type="ECO:0000256" key="6">
    <source>
        <dbReference type="PROSITE-ProRule" id="PRU00169"/>
    </source>
</evidence>
<name>A0ABM8UEZ4_9GAMM</name>
<dbReference type="InterPro" id="IPR001789">
    <property type="entry name" value="Sig_transdc_resp-reg_receiver"/>
</dbReference>
<keyword evidence="3 6" id="KW-0597">Phosphoprotein</keyword>
<gene>
    <name evidence="11" type="primary">rcsC_3</name>
    <name evidence="11" type="ORF">LYB30171_01232</name>
</gene>
<dbReference type="CDD" id="cd00082">
    <property type="entry name" value="HisKA"/>
    <property type="match status" value="1"/>
</dbReference>